<organism evidence="2">
    <name type="scientific">Oppiella nova</name>
    <dbReference type="NCBI Taxonomy" id="334625"/>
    <lineage>
        <taxon>Eukaryota</taxon>
        <taxon>Metazoa</taxon>
        <taxon>Ecdysozoa</taxon>
        <taxon>Arthropoda</taxon>
        <taxon>Chelicerata</taxon>
        <taxon>Arachnida</taxon>
        <taxon>Acari</taxon>
        <taxon>Acariformes</taxon>
        <taxon>Sarcoptiformes</taxon>
        <taxon>Oribatida</taxon>
        <taxon>Brachypylina</taxon>
        <taxon>Oppioidea</taxon>
        <taxon>Oppiidae</taxon>
        <taxon>Oppiella</taxon>
    </lineage>
</organism>
<dbReference type="AlphaFoldDB" id="A0A7R9MJW3"/>
<evidence type="ECO:0000313" key="2">
    <source>
        <dbReference type="EMBL" id="CAD7661619.1"/>
    </source>
</evidence>
<dbReference type="EMBL" id="CAJPVJ010024378">
    <property type="protein sequence ID" value="CAG2178755.1"/>
    <property type="molecule type" value="Genomic_DNA"/>
</dbReference>
<feature type="signal peptide" evidence="1">
    <location>
        <begin position="1"/>
        <end position="19"/>
    </location>
</feature>
<reference evidence="2" key="1">
    <citation type="submission" date="2020-11" db="EMBL/GenBank/DDBJ databases">
        <authorList>
            <person name="Tran Van P."/>
        </authorList>
    </citation>
    <scope>NUCLEOTIDE SEQUENCE</scope>
</reference>
<name>A0A7R9MJW3_9ACAR</name>
<accession>A0A7R9MJW3</accession>
<gene>
    <name evidence="2" type="ORF">ONB1V03_LOCUS18180</name>
</gene>
<dbReference type="EMBL" id="OC939203">
    <property type="protein sequence ID" value="CAD7661619.1"/>
    <property type="molecule type" value="Genomic_DNA"/>
</dbReference>
<dbReference type="Proteomes" id="UP000728032">
    <property type="component" value="Unassembled WGS sequence"/>
</dbReference>
<protein>
    <submittedName>
        <fullName evidence="2">Uncharacterized protein</fullName>
    </submittedName>
</protein>
<keyword evidence="3" id="KW-1185">Reference proteome</keyword>
<proteinExistence type="predicted"/>
<evidence type="ECO:0000313" key="3">
    <source>
        <dbReference type="Proteomes" id="UP000728032"/>
    </source>
</evidence>
<keyword evidence="1" id="KW-0732">Signal</keyword>
<feature type="non-terminal residue" evidence="2">
    <location>
        <position position="1"/>
    </location>
</feature>
<sequence>MYWIALIVCMLYLSHHTLCETDKGPMIIPHWQILLYNDSFKCEYTNDQKVDLYCSYPRTNYTTLYSIKMYKNTTLLYSIDMTNNNGTGCLSTSTARQMDSTIRLNQDHVVITIPHPTDTTMGNYLCQFNYLDITHNSQIIYSSLLNICNKKSCTGVHIRESIISPYTGKQDYNHAQTGVPR</sequence>
<feature type="chain" id="PRO_5036211556" evidence="1">
    <location>
        <begin position="20"/>
        <end position="181"/>
    </location>
</feature>
<evidence type="ECO:0000256" key="1">
    <source>
        <dbReference type="SAM" id="SignalP"/>
    </source>
</evidence>